<feature type="region of interest" description="Disordered" evidence="4">
    <location>
        <begin position="886"/>
        <end position="905"/>
    </location>
</feature>
<evidence type="ECO:0000313" key="8">
    <source>
        <dbReference type="EMBL" id="ELT97897.1"/>
    </source>
</evidence>
<dbReference type="CDD" id="cd14306">
    <property type="entry name" value="UBA_VP13D"/>
    <property type="match status" value="1"/>
</dbReference>
<dbReference type="InterPro" id="IPR056747">
    <property type="entry name" value="VPS13-like_M"/>
</dbReference>
<keyword evidence="10" id="KW-1185">Reference proteome</keyword>
<reference evidence="10" key="1">
    <citation type="submission" date="2012-12" db="EMBL/GenBank/DDBJ databases">
        <authorList>
            <person name="Hellsten U."/>
            <person name="Grimwood J."/>
            <person name="Chapman J.A."/>
            <person name="Shapiro H."/>
            <person name="Aerts A."/>
            <person name="Otillar R.P."/>
            <person name="Terry A.Y."/>
            <person name="Boore J.L."/>
            <person name="Simakov O."/>
            <person name="Marletaz F."/>
            <person name="Cho S.-J."/>
            <person name="Edsinger-Gonzales E."/>
            <person name="Havlak P."/>
            <person name="Kuo D.-H."/>
            <person name="Larsson T."/>
            <person name="Lv J."/>
            <person name="Arendt D."/>
            <person name="Savage R."/>
            <person name="Osoegawa K."/>
            <person name="de Jong P."/>
            <person name="Lindberg D.R."/>
            <person name="Seaver E.C."/>
            <person name="Weisblat D.A."/>
            <person name="Putnam N.H."/>
            <person name="Grigoriev I.V."/>
            <person name="Rokhsar D.S."/>
        </authorList>
    </citation>
    <scope>NUCLEOTIDE SEQUENCE</scope>
    <source>
        <strain evidence="10">I ESC-2004</strain>
    </source>
</reference>
<feature type="compositionally biased region" description="Polar residues" evidence="4">
    <location>
        <begin position="1050"/>
        <end position="1059"/>
    </location>
</feature>
<feature type="compositionally biased region" description="Low complexity" evidence="4">
    <location>
        <begin position="2033"/>
        <end position="2045"/>
    </location>
</feature>
<evidence type="ECO:0000256" key="3">
    <source>
        <dbReference type="ARBA" id="ARBA00023055"/>
    </source>
</evidence>
<feature type="region of interest" description="Disordered" evidence="4">
    <location>
        <begin position="1026"/>
        <end position="1062"/>
    </location>
</feature>
<evidence type="ECO:0000259" key="7">
    <source>
        <dbReference type="Pfam" id="PF25036"/>
    </source>
</evidence>
<dbReference type="Pfam" id="PF25033">
    <property type="entry name" value="VPS13_M"/>
    <property type="match status" value="1"/>
</dbReference>
<dbReference type="OMA" id="IEFVMDQ"/>
<protein>
    <recommendedName>
        <fullName evidence="11">UBA domain-containing protein</fullName>
    </recommendedName>
</protein>
<dbReference type="EnsemblMetazoa" id="CapteT149660">
    <property type="protein sequence ID" value="CapteP149660"/>
    <property type="gene ID" value="CapteG149660"/>
</dbReference>
<gene>
    <name evidence="8" type="ORF">CAPTEDRAFT_149660</name>
</gene>
<dbReference type="Pfam" id="PF12624">
    <property type="entry name" value="VPS13_N"/>
    <property type="match status" value="1"/>
</dbReference>
<evidence type="ECO:0000256" key="1">
    <source>
        <dbReference type="ARBA" id="ARBA00006545"/>
    </source>
</evidence>
<feature type="region of interest" description="Disordered" evidence="4">
    <location>
        <begin position="2016"/>
        <end position="2085"/>
    </location>
</feature>
<dbReference type="PANTHER" id="PTHR16166:SF141">
    <property type="entry name" value="INTERMEMBRANE LIPID TRANSFER PROTEIN VPS13D"/>
    <property type="match status" value="1"/>
</dbReference>
<evidence type="ECO:0000259" key="5">
    <source>
        <dbReference type="Pfam" id="PF12624"/>
    </source>
</evidence>
<feature type="region of interest" description="Disordered" evidence="4">
    <location>
        <begin position="1543"/>
        <end position="1566"/>
    </location>
</feature>
<feature type="compositionally biased region" description="Basic and acidic residues" evidence="4">
    <location>
        <begin position="1131"/>
        <end position="1145"/>
    </location>
</feature>
<feature type="domain" description="Vacuolar protein sorting-associated protein 13 VPS13 adaptor binding" evidence="7">
    <location>
        <begin position="2899"/>
        <end position="3487"/>
    </location>
</feature>
<feature type="region of interest" description="Disordered" evidence="4">
    <location>
        <begin position="2556"/>
        <end position="2578"/>
    </location>
</feature>
<reference evidence="8 10" key="2">
    <citation type="journal article" date="2013" name="Nature">
        <title>Insights into bilaterian evolution from three spiralian genomes.</title>
        <authorList>
            <person name="Simakov O."/>
            <person name="Marletaz F."/>
            <person name="Cho S.J."/>
            <person name="Edsinger-Gonzales E."/>
            <person name="Havlak P."/>
            <person name="Hellsten U."/>
            <person name="Kuo D.H."/>
            <person name="Larsson T."/>
            <person name="Lv J."/>
            <person name="Arendt D."/>
            <person name="Savage R."/>
            <person name="Osoegawa K."/>
            <person name="de Jong P."/>
            <person name="Grimwood J."/>
            <person name="Chapman J.A."/>
            <person name="Shapiro H."/>
            <person name="Aerts A."/>
            <person name="Otillar R.P."/>
            <person name="Terry A.Y."/>
            <person name="Boore J.L."/>
            <person name="Grigoriev I.V."/>
            <person name="Lindberg D.R."/>
            <person name="Seaver E.C."/>
            <person name="Weisblat D.A."/>
            <person name="Putnam N.H."/>
            <person name="Rokhsar D.S."/>
        </authorList>
    </citation>
    <scope>NUCLEOTIDE SEQUENCE</scope>
    <source>
        <strain evidence="8 10">I ESC-2004</strain>
    </source>
</reference>
<dbReference type="FunCoup" id="R7TWD9">
    <property type="interactions" value="898"/>
</dbReference>
<dbReference type="GO" id="GO:0006869">
    <property type="term" value="P:lipid transport"/>
    <property type="evidence" value="ECO:0007669"/>
    <property type="project" value="UniProtKB-KW"/>
</dbReference>
<feature type="domain" description="VPS13-like middle region" evidence="6">
    <location>
        <begin position="1846"/>
        <end position="2779"/>
    </location>
</feature>
<dbReference type="GO" id="GO:0007005">
    <property type="term" value="P:mitochondrion organization"/>
    <property type="evidence" value="ECO:0007669"/>
    <property type="project" value="TreeGrafter"/>
</dbReference>
<evidence type="ECO:0000313" key="9">
    <source>
        <dbReference type="EnsemblMetazoa" id="CapteP149660"/>
    </source>
</evidence>
<feature type="region of interest" description="Disordered" evidence="4">
    <location>
        <begin position="740"/>
        <end position="780"/>
    </location>
</feature>
<sequence length="4333" mass="483076">MLEGLVAWVLNTYIGEYVENLNTDKLSVGILQGQVDLSNLPLKKDALRNLDLPLEVKSGFIGHISLSIPLRRVRSEPWVITLEKLYLVAGPLKEVKCQREKKKQQDLDRKKARLQELEEKWKVIYSNRLSFSWWSYGTSLVTNIVENVQLNVKDVHLRYEDDQLMPDCPFALGTVIKSLSAQSTNNSWVPQFVNRWMTDMMHKLLKLQDFSIYLDTNCQMLGDLPLDELESHLGDLLSQEHEYIIQPVSVQAKMKRNTSALPLRSPNLPRIALDVEIESIPLALSQTQYRCMIEWVKEWKNFELKRKFLKWRPDKSVKERCVLEWWKFAINSLQHGIQESKRRATKEYMVQRARDLVGYVDAYSDYLRLGEKYMEVDKKVLLHRVEEDWLLDEIQIAREVVTEGISLEDKLAIPLRAQQASNASPTSEEAQSGLLRGWFPGWSGWGWYGNQETPNRPPAGQEEENPLDEAQFEQEILDVLQDSAENDTLLKRDTVFAQIDFCLKGCTVHLFNSKTTETNKDGCLIELECSTVQMGLESRPRSHGLKFTTSVGGLYLRDKKTEGSIMPVIIAPQAKSPGGILGSLASSSATVDSLKSDAPLFEFLYEKKPAHSSADYRVEMKTQPLDIVYNMAIIKAVRDFFVVKKSDADKLQQEIEIAAAAKSKYEELKHQTQIEFKQTIDELLEGDHKMKAKRWHFHLDISAPQFILPDTFTGQNPTLVVFDLGRLQFYNVSAELRNPQASVDSQMSIDEDDDFVTPSSTPPSEIDEGTPTGEKSPTEEAEIFSSDLTEAALRDKIYDKYILQLSEVQVMVGRARDNWRHAHYKGTSHIHVMDKLSMTLQLDRRLLYTSDPDFPKITLSGSLPSLVLHVNEQKIQALRNCAKLIGSSAHSSPTPPPPRTEDVRQAKSEGVYQSMYSAYNKSLSSLSEPEVQRTKQSIAESRLLLTQFIINQVSLQFQSRGTHIAELQVSGVRANFTRRPHDTSVSFSVHSLLVVDALQTFGSDFELLVASHKNLCLDTLSGSIRDSAPNSPVSPQSPLSPSSPAEPDVLNTSHSSSTFPYPGNDAEALISVELDMITPGCPTNTTDETVYIGNLQFNNLDFIANQQTLTELTTFFQRVLPKSPKVPPSPAKKEPTVEKKSKETDGSAVRWELTADFHRLNVLLMRVEGRDLSACARKVATATLLDARIQGSIADEVEVEGSLGGLQLLDLTPARNKHQCVFSVGLGSPSQSHSAHSPPPSDIFSQLRSADLYRTANESMMLDSHSDKAFTVTLRLASMCYTHVPAFLLDLSECLTEFKDYTARVGSTIRTAATEMAMGLVQPSKAHDLPSTSMYGSELSIDDLHRLTADQEAPSGSSFNLILDAVLQTPVLMCPRKANSAEVLVAHLGKILIKNSQAPDFSEIPSQNESFSFEREKRDKLFLEVRDMSLYSVNLHKQTQLSEFVKTSKQNRMSASVFNTPQPGGVTSKLYGFPILHNTVFEMVIEKLNPECESEGFGHSHVDHLEAKDTILVVTGKVTNALKIGLSKQVFEQILQTLDNIAPESKTHMPERAGRDASSERDIPLATSEEKSEIAVHCTFEMPAFEVNMVGDLGEGERGLVDLKLEDFQINFQKNDKWTKAIELSLHSLVIEDLLQDASSQHRKLMVSLAVEKPRVLENPEVPYLSQSCPTSMIDIPTPCMPGSLPSDLNQTNVFGHAPLMQSKKVEAKRSSVFGYPCTPPSSPQLIDSPPEADTRLVHMKILLVDKKCPEFGLKYHKTNRFVDVDFNCLDTTINLQTWVVLLDFLGLGAKVHDPAQYTKEAQMARSKLSPEASDETLSPDDAYQPVQEGANNEVRLKIQSLALILNKQEYELAKVSVSHVNLQVAARDSTLAVKGQLGSLSLLDQSPHGQMYRERFITTGPQALDIDFFKHGLPDPDLLRDHDIRMKLRMSSVWYVHTQHFIMEILAFVQHFNQLQDILGRMNAASDGKKITENASRAPCIALDIEAGAPVILIPHSSRTTDVLVMDLGTLTVSNTFKHDGDPGTTSHRRSPASTPASSGSPPSLNGFLTAMGSGSTSSLGAGSSLPSCSRQSSSIPPPSPEPPVNLHRCLLDVMQVSFDDIDLFSAEWKSKNEYRTLLNAKADLIFPSYVIKRESGKLMKETCKLTVQVERNLEGDISHSVPDFSIDGKLSSVHFSLDLLQYKLVRGLLAHNFGEPLEEFQRPLMANLKDPKIETVLSGQVWKGISITLDLEDVTTELLSAHEDSAHGTKEQSLAKFNFITSRLSYESYSNGCKDIDLVSHEIRVHDTRYRGLNVRPNVFTDILRPSCQEAVGPDQGALQMELHFRVTKEFDRFTILLNNMRIMGIFDWLLACKDFILTGPHDPFKDGRGTASSDGPRNASSVSEFDVRPVSPVEVAGGIITKRAPLPKKDEQPFEIRLNVTDTELIVVENTRDRDTNAVILKVTAVLSYRPNHQERPISCSLQSLEVFSCSLAAENETALSIIDPMIVTIELNGSPLMQQRTHGGPAGLADATSREDKPPVVEISFSSLNVRLSYNDMQLFLAILHSMPQQLLQASQQGKEPPKNAADATPLSPTAPYPGSSSPFSLFLLMPWILIDWQVKQLSDLGYLATDCQLALIASHGQLDDAALWLTQNATPRLACKPQPPPAKQGLQISGFEIKAGAICLCLIDDCQDADIPLAELSLSQVYLLHRIKRGEESCRGNATFKLTGDYYNRELSGWEPFLETWGSQLSWKQGTSEEENKWSISIKADEVLNLNLTNSLMELVKTTKAKWTADYLNRYDASLLQLIFFIDSFPRTNEGEVQMYNSRKRVPFVPYAIKNETGCLLHFTTVTSTPTRYTNVVLRTGLPGDLSPLEIENSSREEMRTWRRVMPGDELPFMFEEREKFRHKQTHELKVHKLVVRVDGWKEVSAISVDKVGVFFREAKADIDIHAPIVSTLNALGFSDIPPARIVFDISRVGSARKMITVRSALTLNNQLSEDVQVQLENCLPHINGETVQVKANCMKALPLAYVHARIKLRPVGWSLDWCNKPIHWTHIKKPGEFNDSTRTCDTIGSERDTYRFCVSVYRQHFPLDPPPPKAAAHALTPSADFCQPGHVITLVPPVQVENLLPVDIGYILRNSSQDPHARTAVKPGKCASAFNTDLSRDIRFCIHLEGFQAGEDFTIPVGIQDQFVNYEIKDFNDQLLELRVIIRIGIGGALKIFVAAPFWLVNKTGLPIIFKQEGCHKPAAAQYEEHEIARSVLPLLFSYSDREHKQYCIMRLGKGVHGPGTPTFRRSSKFTLDRGTGVMQLYASPADSRPDWVYNIGIDVRPGRGRYNTTHFITFAPRFQLDNKSRHKLAFAQRHIAHGFDTSSPKEYLSAMPHSSLSFHWPRVDLDQLLCVQLMDKEKCRWSGGFCVDRVDSFHINMRGENNDCLFLRVDIMLQAATYFVVFSDAHDMPPPYRIDNFSEVPVTYFQTKVVDDSLRSPIKPRTSLAYALDEPMLPPHITLKVSGGSSATYNLNQVADGDQLTYENFIYIAFTGTFNDTNGGALHARGKSNYSSFLENQQLVLDVVPPNRVVLKAKEAGKRSQFWRMTSLGMLQHEGSSAPRDPRKTSTKTAASSIFVLDIQDLAPQPSKEMALTLRKPDERRQSTQTWHFTKDGRLCCGAGDRLCVQAKDGVFGLRDGGEAVLGPCAFPEGGNFEVSMEMAIHRQKLRPGSGFLSVRVVTDGPTRVLQITDINQEVGCYFCLIMLHSDVNLFPALRVHSALFTTQVNMHMKGGVGVSLVNRKNQEILYVSLQTIHLDYGFTQRCITLEISVLNIQVDNQLFGNNCPVLVYVTPMSRSENAQNPQPKPALSISATKLHHTLRNAEIFQHLIINLSHLTTRIEEGVLWKIFDFLGFGNKEIVNENVDENSYESQRALTAATSTKFKRYYFGTLKVITGRVTLSVLTSSDLEPELIQLKHMVGIPLAKFEDVKVELDPFVRIHPFETSAFMLDAVKLHYTEELKSQAAKILGSVDFLGNPLGLVNDVAAGVSGLLIEGNVGGLFKSITHGLSNSAAKMTGSLSDGVGVVTLDHDHQRKRQKIRSDASGSGGGSDHFFAGIRGLGHGMVGGFTGILTQPYMGAKEEGFGGFFKGLGIGALGTVTKPVAGVLDLASGTANAVRDSSRSGRSAPRITPLRPARCCSGPGELLPMYCMHHARAQEYLFSLNGRNYKEMFIALEQLRFGKDDSLRVLISSEAAHFLGRGGTESDPDNIVLQVPYQELFHCRAVPNDKKFYVELTMKADPDRGVPGPHPKKTPLVRCDSESIAQKVAQQINYAKNLFDESKQTLSPDINARGLGPNSL</sequence>
<feature type="compositionally biased region" description="Low complexity" evidence="4">
    <location>
        <begin position="1029"/>
        <end position="1043"/>
    </location>
</feature>
<dbReference type="InterPro" id="IPR041969">
    <property type="entry name" value="VP13D_UBA"/>
</dbReference>
<evidence type="ECO:0000256" key="2">
    <source>
        <dbReference type="ARBA" id="ARBA00022448"/>
    </source>
</evidence>
<feature type="compositionally biased region" description="Low complexity" evidence="4">
    <location>
        <begin position="2054"/>
        <end position="2076"/>
    </location>
</feature>
<name>R7TWD9_CAPTE</name>
<dbReference type="Proteomes" id="UP000014760">
    <property type="component" value="Unassembled WGS sequence"/>
</dbReference>
<comment type="similarity">
    <text evidence="1">Belongs to the VPS13 family.</text>
</comment>
<dbReference type="STRING" id="283909.R7TWD9"/>
<organism evidence="8">
    <name type="scientific">Capitella teleta</name>
    <name type="common">Polychaete worm</name>
    <dbReference type="NCBI Taxonomy" id="283909"/>
    <lineage>
        <taxon>Eukaryota</taxon>
        <taxon>Metazoa</taxon>
        <taxon>Spiralia</taxon>
        <taxon>Lophotrochozoa</taxon>
        <taxon>Annelida</taxon>
        <taxon>Polychaeta</taxon>
        <taxon>Sedentaria</taxon>
        <taxon>Scolecida</taxon>
        <taxon>Capitellidae</taxon>
        <taxon>Capitella</taxon>
    </lineage>
</organism>
<feature type="region of interest" description="Disordered" evidence="4">
    <location>
        <begin position="1803"/>
        <end position="1826"/>
    </location>
</feature>
<feature type="region of interest" description="Disordered" evidence="4">
    <location>
        <begin position="1122"/>
        <end position="1145"/>
    </location>
</feature>
<evidence type="ECO:0000259" key="6">
    <source>
        <dbReference type="Pfam" id="PF25033"/>
    </source>
</evidence>
<evidence type="ECO:0008006" key="11">
    <source>
        <dbReference type="Google" id="ProtNLM"/>
    </source>
</evidence>
<dbReference type="PANTHER" id="PTHR16166">
    <property type="entry name" value="VACUOLAR PROTEIN SORTING-ASSOCIATED PROTEIN VPS13"/>
    <property type="match status" value="1"/>
</dbReference>
<evidence type="ECO:0000313" key="10">
    <source>
        <dbReference type="Proteomes" id="UP000014760"/>
    </source>
</evidence>
<dbReference type="GO" id="GO:0006623">
    <property type="term" value="P:protein targeting to vacuole"/>
    <property type="evidence" value="ECO:0007669"/>
    <property type="project" value="TreeGrafter"/>
</dbReference>
<accession>R7TWD9</accession>
<dbReference type="InterPro" id="IPR026847">
    <property type="entry name" value="VPS13"/>
</dbReference>
<dbReference type="EMBL" id="KB308442">
    <property type="protein sequence ID" value="ELT97897.1"/>
    <property type="molecule type" value="Genomic_DNA"/>
</dbReference>
<reference evidence="9" key="3">
    <citation type="submission" date="2015-06" db="UniProtKB">
        <authorList>
            <consortium name="EnsemblMetazoa"/>
        </authorList>
    </citation>
    <scope>IDENTIFICATION</scope>
</reference>
<dbReference type="InterPro" id="IPR026854">
    <property type="entry name" value="VPS13_N"/>
</dbReference>
<dbReference type="GO" id="GO:0045053">
    <property type="term" value="P:protein retention in Golgi apparatus"/>
    <property type="evidence" value="ECO:0007669"/>
    <property type="project" value="TreeGrafter"/>
</dbReference>
<dbReference type="EMBL" id="AMQN01010706">
    <property type="status" value="NOT_ANNOTATED_CDS"/>
    <property type="molecule type" value="Genomic_DNA"/>
</dbReference>
<dbReference type="CDD" id="cd23453">
    <property type="entry name" value="beta-trefoil_Ricin_VPS13D"/>
    <property type="match status" value="1"/>
</dbReference>
<proteinExistence type="inferred from homology"/>
<keyword evidence="2" id="KW-0813">Transport</keyword>
<keyword evidence="3" id="KW-0445">Lipid transport</keyword>
<dbReference type="HOGENOM" id="CLU_000131_0_0_1"/>
<dbReference type="OrthoDB" id="272810at2759"/>
<feature type="domain" description="Chorein N-terminal" evidence="5">
    <location>
        <begin position="1"/>
        <end position="910"/>
    </location>
</feature>
<dbReference type="Pfam" id="PF25036">
    <property type="entry name" value="VPS13_VAB"/>
    <property type="match status" value="1"/>
</dbReference>
<dbReference type="InterPro" id="IPR009543">
    <property type="entry name" value="VPS13_VAB"/>
</dbReference>
<feature type="compositionally biased region" description="Basic and acidic residues" evidence="4">
    <location>
        <begin position="1545"/>
        <end position="1566"/>
    </location>
</feature>
<evidence type="ECO:0000256" key="4">
    <source>
        <dbReference type="SAM" id="MobiDB-lite"/>
    </source>
</evidence>